<comment type="caution">
    <text evidence="2">The sequence shown here is derived from an EMBL/GenBank/DDBJ whole genome shotgun (WGS) entry which is preliminary data.</text>
</comment>
<dbReference type="EMBL" id="BNAH01000008">
    <property type="protein sequence ID" value="GHE91925.1"/>
    <property type="molecule type" value="Genomic_DNA"/>
</dbReference>
<dbReference type="CDD" id="cd18773">
    <property type="entry name" value="PDC1_HK_sensor"/>
    <property type="match status" value="1"/>
</dbReference>
<feature type="transmembrane region" description="Helical" evidence="1">
    <location>
        <begin position="289"/>
        <end position="310"/>
    </location>
</feature>
<feature type="transmembrane region" description="Helical" evidence="1">
    <location>
        <begin position="257"/>
        <end position="277"/>
    </location>
</feature>
<accession>A0ABQ3IRU8</accession>
<organism evidence="2 3">
    <name type="scientific">Thalassotalea profundi</name>
    <dbReference type="NCBI Taxonomy" id="2036687"/>
    <lineage>
        <taxon>Bacteria</taxon>
        <taxon>Pseudomonadati</taxon>
        <taxon>Pseudomonadota</taxon>
        <taxon>Gammaproteobacteria</taxon>
        <taxon>Alteromonadales</taxon>
        <taxon>Colwelliaceae</taxon>
        <taxon>Thalassotalea</taxon>
    </lineage>
</organism>
<dbReference type="InterPro" id="IPR029151">
    <property type="entry name" value="Sensor-like_sf"/>
</dbReference>
<feature type="transmembrane region" description="Helical" evidence="1">
    <location>
        <begin position="172"/>
        <end position="197"/>
    </location>
</feature>
<keyword evidence="1" id="KW-0812">Transmembrane</keyword>
<dbReference type="Gene3D" id="3.30.450.20">
    <property type="entry name" value="PAS domain"/>
    <property type="match status" value="1"/>
</dbReference>
<protein>
    <recommendedName>
        <fullName evidence="4">General glycosylation pathway protein</fullName>
    </recommendedName>
</protein>
<proteinExistence type="predicted"/>
<sequence>MTIEKNVLVKFMNYISVIERYHEYKAPIHELMASIVAGAFDEAFFDDENLLKTSMKWLGQNYPFVELMFTLDKDGVQVSNNITNKKQYSNHKSKGKGVDRSYRPYFLIANESNDIVVTDPYLSTSSHKLCISTAVKYTNKLNEVVGFLVIDIDLEHAIEFLMGDRKRKKFHPFFICIYSFIVIGLFFVVGILLYSAGSEIFQLLIAPTPENIHLKPFGIIIFLTLALAIFDLGKTTMEEEVLMKKDIFRHSSTRRTITRFIATILIAVSIEALLLMFKSVLGAPEYLGNAVAMMAASVGLLIGLGIYVYLGAKAETLLKQSHFNK</sequence>
<gene>
    <name evidence="2" type="ORF">GCM10011501_21760</name>
</gene>
<name>A0ABQ3IRU8_9GAMM</name>
<keyword evidence="3" id="KW-1185">Reference proteome</keyword>
<evidence type="ECO:0000256" key="1">
    <source>
        <dbReference type="SAM" id="Phobius"/>
    </source>
</evidence>
<evidence type="ECO:0000313" key="3">
    <source>
        <dbReference type="Proteomes" id="UP000626370"/>
    </source>
</evidence>
<keyword evidence="1" id="KW-1133">Transmembrane helix</keyword>
<keyword evidence="1" id="KW-0472">Membrane</keyword>
<evidence type="ECO:0000313" key="2">
    <source>
        <dbReference type="EMBL" id="GHE91925.1"/>
    </source>
</evidence>
<feature type="transmembrane region" description="Helical" evidence="1">
    <location>
        <begin position="217"/>
        <end position="236"/>
    </location>
</feature>
<dbReference type="SUPFAM" id="SSF103190">
    <property type="entry name" value="Sensory domain-like"/>
    <property type="match status" value="1"/>
</dbReference>
<reference evidence="3" key="1">
    <citation type="journal article" date="2019" name="Int. J. Syst. Evol. Microbiol.">
        <title>The Global Catalogue of Microorganisms (GCM) 10K type strain sequencing project: providing services to taxonomists for standard genome sequencing and annotation.</title>
        <authorList>
            <consortium name="The Broad Institute Genomics Platform"/>
            <consortium name="The Broad Institute Genome Sequencing Center for Infectious Disease"/>
            <person name="Wu L."/>
            <person name="Ma J."/>
        </authorList>
    </citation>
    <scope>NUCLEOTIDE SEQUENCE [LARGE SCALE GENOMIC DNA]</scope>
    <source>
        <strain evidence="3">CGMCC 1.15922</strain>
    </source>
</reference>
<evidence type="ECO:0008006" key="4">
    <source>
        <dbReference type="Google" id="ProtNLM"/>
    </source>
</evidence>
<dbReference type="Proteomes" id="UP000626370">
    <property type="component" value="Unassembled WGS sequence"/>
</dbReference>